<comment type="subunit">
    <text evidence="2 8">Tetramer of two alpha and two beta chains.</text>
</comment>
<evidence type="ECO:0000313" key="13">
    <source>
        <dbReference type="Proteomes" id="UP000254082"/>
    </source>
</evidence>
<dbReference type="EMBL" id="UHFA01000002">
    <property type="protein sequence ID" value="SUN37036.1"/>
    <property type="molecule type" value="Genomic_DNA"/>
</dbReference>
<dbReference type="InterPro" id="IPR013785">
    <property type="entry name" value="Aldolase_TIM"/>
</dbReference>
<keyword evidence="4 8" id="KW-0822">Tryptophan biosynthesis</keyword>
<dbReference type="NCBIfam" id="TIGR00262">
    <property type="entry name" value="trpA"/>
    <property type="match status" value="1"/>
</dbReference>
<dbReference type="Pfam" id="PF00290">
    <property type="entry name" value="Trp_syntA"/>
    <property type="match status" value="1"/>
</dbReference>
<dbReference type="UniPathway" id="UPA00035">
    <property type="reaction ID" value="UER00044"/>
</dbReference>
<dbReference type="PROSITE" id="PS00167">
    <property type="entry name" value="TRP_SYNTHASE_ALPHA"/>
    <property type="match status" value="1"/>
</dbReference>
<dbReference type="InterPro" id="IPR018204">
    <property type="entry name" value="Trp_synthase_alpha_AS"/>
</dbReference>
<accession>A0A380KPX3</accession>
<dbReference type="Gene3D" id="3.20.20.70">
    <property type="entry name" value="Aldolase class I"/>
    <property type="match status" value="1"/>
</dbReference>
<dbReference type="HAMAP" id="MF_00131">
    <property type="entry name" value="Trp_synth_alpha"/>
    <property type="match status" value="1"/>
</dbReference>
<organism evidence="11 13">
    <name type="scientific">Streptococcus downei MFe28</name>
    <dbReference type="NCBI Taxonomy" id="764290"/>
    <lineage>
        <taxon>Bacteria</taxon>
        <taxon>Bacillati</taxon>
        <taxon>Bacillota</taxon>
        <taxon>Bacilli</taxon>
        <taxon>Lactobacillales</taxon>
        <taxon>Streptococcaceae</taxon>
        <taxon>Streptococcus</taxon>
    </lineage>
</organism>
<feature type="active site" description="Proton acceptor" evidence="8">
    <location>
        <position position="52"/>
    </location>
</feature>
<keyword evidence="6 8" id="KW-0456">Lyase</keyword>
<dbReference type="GO" id="GO:0004834">
    <property type="term" value="F:tryptophan synthase activity"/>
    <property type="evidence" value="ECO:0007669"/>
    <property type="project" value="UniProtKB-UniRule"/>
</dbReference>
<evidence type="ECO:0000313" key="10">
    <source>
        <dbReference type="EMBL" id="SUN37036.1"/>
    </source>
</evidence>
<dbReference type="OrthoDB" id="9804578at2"/>
<evidence type="ECO:0000313" key="11">
    <source>
        <dbReference type="EMBL" id="SUN69716.1"/>
    </source>
</evidence>
<keyword evidence="3 8" id="KW-0028">Amino-acid biosynthesis</keyword>
<dbReference type="GO" id="GO:0005829">
    <property type="term" value="C:cytosol"/>
    <property type="evidence" value="ECO:0007669"/>
    <property type="project" value="TreeGrafter"/>
</dbReference>
<dbReference type="EMBL" id="UHFA01000003">
    <property type="protein sequence ID" value="SUN69719.1"/>
    <property type="molecule type" value="Genomic_DNA"/>
</dbReference>
<evidence type="ECO:0000256" key="7">
    <source>
        <dbReference type="ARBA" id="ARBA00049047"/>
    </source>
</evidence>
<evidence type="ECO:0000256" key="9">
    <source>
        <dbReference type="RuleBase" id="RU003662"/>
    </source>
</evidence>
<keyword evidence="5 8" id="KW-0057">Aromatic amino acid biosynthesis</keyword>
<evidence type="ECO:0000256" key="2">
    <source>
        <dbReference type="ARBA" id="ARBA00011270"/>
    </source>
</evidence>
<gene>
    <name evidence="11" type="primary">trpA_2</name>
    <name evidence="8" type="synonym">trpA</name>
    <name evidence="10" type="synonym">trpA_1</name>
    <name evidence="12" type="synonym">trpA_3</name>
    <name evidence="10" type="ORF">NCTC11391_01886</name>
    <name evidence="11" type="ORF">NCTC11391_02183</name>
    <name evidence="12" type="ORF">NCTC11391_02186</name>
</gene>
<dbReference type="EC" id="4.2.1.20" evidence="8"/>
<comment type="function">
    <text evidence="8">The alpha subunit is responsible for the aldol cleavage of indoleglycerol phosphate to indole and glyceraldehyde 3-phosphate.</text>
</comment>
<dbReference type="Proteomes" id="UP000254082">
    <property type="component" value="Unassembled WGS sequence"/>
</dbReference>
<dbReference type="EMBL" id="UHFA01000003">
    <property type="protein sequence ID" value="SUN69716.1"/>
    <property type="molecule type" value="Genomic_DNA"/>
</dbReference>
<dbReference type="PANTHER" id="PTHR43406:SF1">
    <property type="entry name" value="TRYPTOPHAN SYNTHASE ALPHA CHAIN, CHLOROPLASTIC"/>
    <property type="match status" value="1"/>
</dbReference>
<proteinExistence type="inferred from homology"/>
<evidence type="ECO:0000256" key="1">
    <source>
        <dbReference type="ARBA" id="ARBA00004733"/>
    </source>
</evidence>
<comment type="catalytic activity">
    <reaction evidence="7 8">
        <text>(1S,2R)-1-C-(indol-3-yl)glycerol 3-phosphate + L-serine = D-glyceraldehyde 3-phosphate + L-tryptophan + H2O</text>
        <dbReference type="Rhea" id="RHEA:10532"/>
        <dbReference type="ChEBI" id="CHEBI:15377"/>
        <dbReference type="ChEBI" id="CHEBI:33384"/>
        <dbReference type="ChEBI" id="CHEBI:57912"/>
        <dbReference type="ChEBI" id="CHEBI:58866"/>
        <dbReference type="ChEBI" id="CHEBI:59776"/>
        <dbReference type="EC" id="4.2.1.20"/>
    </reaction>
</comment>
<dbReference type="InterPro" id="IPR002028">
    <property type="entry name" value="Trp_synthase_suA"/>
</dbReference>
<comment type="similarity">
    <text evidence="8 9">Belongs to the TrpA family.</text>
</comment>
<dbReference type="RefSeq" id="WP_002997156.1">
    <property type="nucleotide sequence ID" value="NZ_UHFA01000002.1"/>
</dbReference>
<dbReference type="SUPFAM" id="SSF51366">
    <property type="entry name" value="Ribulose-phoshate binding barrel"/>
    <property type="match status" value="1"/>
</dbReference>
<dbReference type="CDD" id="cd04724">
    <property type="entry name" value="Tryptophan_synthase_alpha"/>
    <property type="match status" value="1"/>
</dbReference>
<dbReference type="AlphaFoldDB" id="A0A380KPX3"/>
<dbReference type="PANTHER" id="PTHR43406">
    <property type="entry name" value="TRYPTOPHAN SYNTHASE, ALPHA CHAIN"/>
    <property type="match status" value="1"/>
</dbReference>
<protein>
    <recommendedName>
        <fullName evidence="8">Tryptophan synthase alpha chain</fullName>
        <ecNumber evidence="8">4.2.1.20</ecNumber>
    </recommendedName>
</protein>
<evidence type="ECO:0000256" key="3">
    <source>
        <dbReference type="ARBA" id="ARBA00022605"/>
    </source>
</evidence>
<name>A0A380KPX3_STRDO</name>
<comment type="pathway">
    <text evidence="1 8">Amino-acid biosynthesis; L-tryptophan biosynthesis; L-tryptophan from chorismate: step 5/5.</text>
</comment>
<feature type="active site" description="Proton acceptor" evidence="8">
    <location>
        <position position="63"/>
    </location>
</feature>
<dbReference type="InterPro" id="IPR011060">
    <property type="entry name" value="RibuloseP-bd_barrel"/>
</dbReference>
<evidence type="ECO:0000256" key="8">
    <source>
        <dbReference type="HAMAP-Rule" id="MF_00131"/>
    </source>
</evidence>
<evidence type="ECO:0000313" key="12">
    <source>
        <dbReference type="EMBL" id="SUN69719.1"/>
    </source>
</evidence>
<sequence length="260" mass="28203">MTKTLSKHLQAIKSSGQGLVIPYIMAGDHERGLDGLFDTINLLADAGASAIEIGVPFSDPVADGPIIEEAGLRSLTKGTNLEAIVEELQRQASPIPLVLMTYFNPIYQYGLERLVKDLSGTSVKGLIIPDLPHEHTDFVLPYLENHDLCLVPLISLTTGSERQKELLADAQGFVYAVAVNGVTGKASNYRSDLDQHLQNLKDLTSLPVLTGFGISSQEDVERFNQVSDGVIVGSKIVQALHQGQTSQVQNFIRQASQVKK</sequence>
<reference evidence="11 13" key="1">
    <citation type="submission" date="2018-06" db="EMBL/GenBank/DDBJ databases">
        <authorList>
            <consortium name="Pathogen Informatics"/>
            <person name="Doyle S."/>
        </authorList>
    </citation>
    <scope>NUCLEOTIDE SEQUENCE [LARGE SCALE GENOMIC DNA]</scope>
    <source>
        <strain evidence="13">NCTC 11391</strain>
        <strain evidence="11">NCTC11391</strain>
    </source>
</reference>
<keyword evidence="13" id="KW-1185">Reference proteome</keyword>
<evidence type="ECO:0000256" key="6">
    <source>
        <dbReference type="ARBA" id="ARBA00023239"/>
    </source>
</evidence>
<evidence type="ECO:0000256" key="4">
    <source>
        <dbReference type="ARBA" id="ARBA00022822"/>
    </source>
</evidence>
<evidence type="ECO:0000256" key="5">
    <source>
        <dbReference type="ARBA" id="ARBA00023141"/>
    </source>
</evidence>